<keyword evidence="5" id="KW-1185">Reference proteome</keyword>
<dbReference type="GO" id="GO:0003676">
    <property type="term" value="F:nucleic acid binding"/>
    <property type="evidence" value="ECO:0007669"/>
    <property type="project" value="InterPro"/>
</dbReference>
<dbReference type="EMBL" id="JACMSC010000011">
    <property type="protein sequence ID" value="KAG6499731.1"/>
    <property type="molecule type" value="Genomic_DNA"/>
</dbReference>
<keyword evidence="2" id="KW-0805">Transcription regulation</keyword>
<gene>
    <name evidence="4" type="ORF">ZIOFF_039522</name>
</gene>
<evidence type="ECO:0000256" key="2">
    <source>
        <dbReference type="ARBA" id="ARBA00022472"/>
    </source>
</evidence>
<keyword evidence="2" id="KW-0806">Transcription termination</keyword>
<dbReference type="GO" id="GO:0006353">
    <property type="term" value="P:DNA-templated transcription termination"/>
    <property type="evidence" value="ECO:0007669"/>
    <property type="project" value="UniProtKB-KW"/>
</dbReference>
<name>A0A8J5G4P0_ZINOF</name>
<accession>A0A8J5G4P0</accession>
<sequence>MAQCLVDSCGFDQEKVTEASKLLKGIQSRQQPDSVLDFLKSYGFDDASRKSVLLLFPKCLLLDVEKTLAPKLRAFEDLGLSPSDIVHLVRSKDALVKLFRRNLGILAYSVEKIQPNLKLYLGVSHRGCSIALYKMQRELFWSFGWPEDDFVVAFQKCPTFPQKSLMTLQRKMDVLDKCGWIWFFLHHCTSNTIGNELGEKVDSETSDLSDLEV</sequence>
<protein>
    <submittedName>
        <fullName evidence="4">Uncharacterized protein</fullName>
    </submittedName>
</protein>
<dbReference type="InterPro" id="IPR038538">
    <property type="entry name" value="MTERF_sf"/>
</dbReference>
<comment type="similarity">
    <text evidence="1">Belongs to the mTERF family.</text>
</comment>
<comment type="caution">
    <text evidence="4">The sequence shown here is derived from an EMBL/GenBank/DDBJ whole genome shotgun (WGS) entry which is preliminary data.</text>
</comment>
<reference evidence="4 5" key="1">
    <citation type="submission" date="2020-08" db="EMBL/GenBank/DDBJ databases">
        <title>Plant Genome Project.</title>
        <authorList>
            <person name="Zhang R.-G."/>
        </authorList>
    </citation>
    <scope>NUCLEOTIDE SEQUENCE [LARGE SCALE GENOMIC DNA]</scope>
    <source>
        <tissue evidence="4">Rhizome</tissue>
    </source>
</reference>
<keyword evidence="3" id="KW-0809">Transit peptide</keyword>
<dbReference type="AlphaFoldDB" id="A0A8J5G4P0"/>
<dbReference type="Pfam" id="PF02536">
    <property type="entry name" value="mTERF"/>
    <property type="match status" value="1"/>
</dbReference>
<evidence type="ECO:0000313" key="5">
    <source>
        <dbReference type="Proteomes" id="UP000734854"/>
    </source>
</evidence>
<dbReference type="PANTHER" id="PTHR13068:SF236">
    <property type="entry name" value="OS02G0749800 PROTEIN"/>
    <property type="match status" value="1"/>
</dbReference>
<evidence type="ECO:0000256" key="3">
    <source>
        <dbReference type="ARBA" id="ARBA00022946"/>
    </source>
</evidence>
<dbReference type="Gene3D" id="1.25.70.10">
    <property type="entry name" value="Transcription termination factor 3, mitochondrial"/>
    <property type="match status" value="1"/>
</dbReference>
<dbReference type="PANTHER" id="PTHR13068">
    <property type="entry name" value="CGI-12 PROTEIN-RELATED"/>
    <property type="match status" value="1"/>
</dbReference>
<keyword evidence="2" id="KW-0804">Transcription</keyword>
<proteinExistence type="inferred from homology"/>
<dbReference type="InterPro" id="IPR003690">
    <property type="entry name" value="MTERF"/>
</dbReference>
<evidence type="ECO:0000313" key="4">
    <source>
        <dbReference type="EMBL" id="KAG6499731.1"/>
    </source>
</evidence>
<dbReference type="Proteomes" id="UP000734854">
    <property type="component" value="Unassembled WGS sequence"/>
</dbReference>
<dbReference type="SMART" id="SM00733">
    <property type="entry name" value="Mterf"/>
    <property type="match status" value="3"/>
</dbReference>
<evidence type="ECO:0000256" key="1">
    <source>
        <dbReference type="ARBA" id="ARBA00007692"/>
    </source>
</evidence>
<organism evidence="4 5">
    <name type="scientific">Zingiber officinale</name>
    <name type="common">Ginger</name>
    <name type="synonym">Amomum zingiber</name>
    <dbReference type="NCBI Taxonomy" id="94328"/>
    <lineage>
        <taxon>Eukaryota</taxon>
        <taxon>Viridiplantae</taxon>
        <taxon>Streptophyta</taxon>
        <taxon>Embryophyta</taxon>
        <taxon>Tracheophyta</taxon>
        <taxon>Spermatophyta</taxon>
        <taxon>Magnoliopsida</taxon>
        <taxon>Liliopsida</taxon>
        <taxon>Zingiberales</taxon>
        <taxon>Zingiberaceae</taxon>
        <taxon>Zingiber</taxon>
    </lineage>
</organism>